<sequence>MPQPPGGHRLATAFAAKVWHVETDCLFCKIVAKEIPATIVYETERTLAFRDINPQAPTHVLVIPKGHYRDAAALAAADDGLADEVIKTAHAVAVQEGVHESGYRLVFNTGPGAGQTVFHVHAHVLGGRDLGWPPG</sequence>
<feature type="active site" description="Tele-AMP-histidine intermediate" evidence="1">
    <location>
        <position position="121"/>
    </location>
</feature>
<dbReference type="InterPro" id="IPR036265">
    <property type="entry name" value="HIT-like_sf"/>
</dbReference>
<protein>
    <submittedName>
        <fullName evidence="5">Histidine triad (HIT) family protein</fullName>
    </submittedName>
</protein>
<dbReference type="GO" id="GO:0003824">
    <property type="term" value="F:catalytic activity"/>
    <property type="evidence" value="ECO:0007669"/>
    <property type="project" value="InterPro"/>
</dbReference>
<dbReference type="PRINTS" id="PR00332">
    <property type="entry name" value="HISTRIAD"/>
</dbReference>
<dbReference type="EMBL" id="FNKK01000002">
    <property type="protein sequence ID" value="SDR02647.1"/>
    <property type="molecule type" value="Genomic_DNA"/>
</dbReference>
<evidence type="ECO:0000259" key="4">
    <source>
        <dbReference type="PROSITE" id="PS51084"/>
    </source>
</evidence>
<dbReference type="AlphaFoldDB" id="A0A1H1FP02"/>
<evidence type="ECO:0000313" key="5">
    <source>
        <dbReference type="EMBL" id="SDR02647.1"/>
    </source>
</evidence>
<dbReference type="InterPro" id="IPR011146">
    <property type="entry name" value="HIT-like"/>
</dbReference>
<dbReference type="Proteomes" id="UP000217103">
    <property type="component" value="Unassembled WGS sequence"/>
</dbReference>
<dbReference type="InterPro" id="IPR001310">
    <property type="entry name" value="Histidine_triad_HIT"/>
</dbReference>
<dbReference type="CDD" id="cd01276">
    <property type="entry name" value="PKCI_related"/>
    <property type="match status" value="1"/>
</dbReference>
<dbReference type="PANTHER" id="PTHR23089">
    <property type="entry name" value="HISTIDINE TRIAD HIT PROTEIN"/>
    <property type="match status" value="1"/>
</dbReference>
<accession>A0A1H1FP02</accession>
<name>A0A1H1FP02_9ACTN</name>
<proteinExistence type="predicted"/>
<evidence type="ECO:0000256" key="1">
    <source>
        <dbReference type="PIRSR" id="PIRSR601310-1"/>
    </source>
</evidence>
<organism evidence="5 6">
    <name type="scientific">Thermostaphylospora chromogena</name>
    <dbReference type="NCBI Taxonomy" id="35622"/>
    <lineage>
        <taxon>Bacteria</taxon>
        <taxon>Bacillati</taxon>
        <taxon>Actinomycetota</taxon>
        <taxon>Actinomycetes</taxon>
        <taxon>Streptosporangiales</taxon>
        <taxon>Thermomonosporaceae</taxon>
        <taxon>Thermostaphylospora</taxon>
    </lineage>
</organism>
<dbReference type="SUPFAM" id="SSF54197">
    <property type="entry name" value="HIT-like"/>
    <property type="match status" value="1"/>
</dbReference>
<evidence type="ECO:0000313" key="6">
    <source>
        <dbReference type="Proteomes" id="UP000217103"/>
    </source>
</evidence>
<dbReference type="OrthoDB" id="9784774at2"/>
<feature type="short sequence motif" description="Histidine triad motif" evidence="2 3">
    <location>
        <begin position="119"/>
        <end position="123"/>
    </location>
</feature>
<evidence type="ECO:0000256" key="2">
    <source>
        <dbReference type="PIRSR" id="PIRSR601310-3"/>
    </source>
</evidence>
<dbReference type="Gene3D" id="3.30.428.10">
    <property type="entry name" value="HIT-like"/>
    <property type="match status" value="1"/>
</dbReference>
<dbReference type="PROSITE" id="PS51084">
    <property type="entry name" value="HIT_2"/>
    <property type="match status" value="1"/>
</dbReference>
<dbReference type="Pfam" id="PF01230">
    <property type="entry name" value="HIT"/>
    <property type="match status" value="1"/>
</dbReference>
<dbReference type="STRING" id="35622.SAMN04489764_3094"/>
<evidence type="ECO:0000256" key="3">
    <source>
        <dbReference type="PROSITE-ProRule" id="PRU00464"/>
    </source>
</evidence>
<dbReference type="RefSeq" id="WP_093259669.1">
    <property type="nucleotide sequence ID" value="NZ_FNKK01000002.1"/>
</dbReference>
<reference evidence="5 6" key="1">
    <citation type="submission" date="2016-10" db="EMBL/GenBank/DDBJ databases">
        <authorList>
            <person name="de Groot N.N."/>
        </authorList>
    </citation>
    <scope>NUCLEOTIDE SEQUENCE [LARGE SCALE GENOMIC DNA]</scope>
    <source>
        <strain evidence="5 6">DSM 43794</strain>
    </source>
</reference>
<feature type="domain" description="HIT" evidence="4">
    <location>
        <begin position="26"/>
        <end position="135"/>
    </location>
</feature>
<keyword evidence="6" id="KW-1185">Reference proteome</keyword>
<gene>
    <name evidence="5" type="ORF">SAMN04489764_3094</name>
</gene>